<dbReference type="PANTHER" id="PTHR42954:SF2">
    <property type="entry name" value="FE(2+) TRANSPORT PROTEIN A"/>
    <property type="match status" value="1"/>
</dbReference>
<evidence type="ECO:0000256" key="1">
    <source>
        <dbReference type="ARBA" id="ARBA00023004"/>
    </source>
</evidence>
<dbReference type="InterPro" id="IPR038157">
    <property type="entry name" value="FeoA_core_dom"/>
</dbReference>
<dbReference type="AlphaFoldDB" id="F0P2I8"/>
<evidence type="ECO:0000313" key="4">
    <source>
        <dbReference type="Proteomes" id="UP000008641"/>
    </source>
</evidence>
<evidence type="ECO:0000259" key="2">
    <source>
        <dbReference type="SMART" id="SM00899"/>
    </source>
</evidence>
<gene>
    <name evidence="3" type="ordered locus">Weevi_1118</name>
</gene>
<organism evidence="3 4">
    <name type="scientific">Weeksella virosa (strain ATCC 43766 / DSM 16922 / JCM 21250 / CCUG 30538 / CDC 9751 / IAM 14551 / NBRC 16016 / NCTC 11634 / CL345/78)</name>
    <dbReference type="NCBI Taxonomy" id="865938"/>
    <lineage>
        <taxon>Bacteria</taxon>
        <taxon>Pseudomonadati</taxon>
        <taxon>Bacteroidota</taxon>
        <taxon>Flavobacteriia</taxon>
        <taxon>Flavobacteriales</taxon>
        <taxon>Weeksellaceae</taxon>
        <taxon>Weeksella</taxon>
    </lineage>
</organism>
<dbReference type="SMART" id="SM00899">
    <property type="entry name" value="FeoA"/>
    <property type="match status" value="1"/>
</dbReference>
<dbReference type="RefSeq" id="WP_013598217.1">
    <property type="nucleotide sequence ID" value="NC_015144.1"/>
</dbReference>
<reference evidence="4" key="2">
    <citation type="journal article" date="2011" name="Stand. Genomic Sci.">
        <title>Complete genome sequence of Weeksella virosa type strain (9751T).</title>
        <authorList>
            <person name="Lang E."/>
            <person name="Teshima H."/>
            <person name="Lucas S."/>
            <person name="Lapidus A."/>
            <person name="Hammon N."/>
            <person name="Deshpande S."/>
            <person name="Nolan M."/>
            <person name="Cheng J."/>
            <person name="Pitluck S."/>
            <person name="Liolios K."/>
            <person name="Pagani I."/>
            <person name="Mikhailova N."/>
            <person name="Ivanova N."/>
            <person name="Mavromatis K."/>
            <person name="Pati A."/>
            <person name="Tapia R."/>
            <person name="Han C."/>
            <person name="Goodwin L."/>
            <person name="Chen A."/>
            <person name="Palaniappan K."/>
            <person name="Land M."/>
            <person name="Hauser L."/>
            <person name="Chang Y."/>
            <person name="Jeffries C."/>
            <person name="Brambilla E."/>
            <person name="Kopitz M."/>
            <person name="Rohde M."/>
            <person name="Goker M."/>
            <person name="Tindall B."/>
            <person name="Detter J."/>
            <person name="Woyke T."/>
            <person name="Bristow J."/>
            <person name="Eisen J."/>
            <person name="Markowitz V."/>
            <person name="Hugenholtz P."/>
            <person name="Klenk H."/>
            <person name="Kyrpides N."/>
        </authorList>
    </citation>
    <scope>NUCLEOTIDE SEQUENCE [LARGE SCALE GENOMIC DNA]</scope>
    <source>
        <strain evidence="4">ATCC 43766 / DSM 16922 / JCM 21250 / NBRC 16016 / NCTC 11634 / CL345/78</strain>
    </source>
</reference>
<dbReference type="InterPro" id="IPR052713">
    <property type="entry name" value="FeoA"/>
</dbReference>
<keyword evidence="4" id="KW-1185">Reference proteome</keyword>
<keyword evidence="1" id="KW-0408">Iron</keyword>
<reference evidence="3 4" key="1">
    <citation type="journal article" date="2011" name="Stand. Genomic Sci.">
        <title>Complete genome sequence of Weeksella virosa type strain (9751).</title>
        <authorList>
            <person name="Lang E."/>
            <person name="Teshima H."/>
            <person name="Lucas S."/>
            <person name="Lapidus A."/>
            <person name="Hammon N."/>
            <person name="Deshpande S."/>
            <person name="Nolan M."/>
            <person name="Cheng J.F."/>
            <person name="Pitluck S."/>
            <person name="Liolios K."/>
            <person name="Pagani I."/>
            <person name="Mikhailova N."/>
            <person name="Ivanova N."/>
            <person name="Mavromatis K."/>
            <person name="Pati A."/>
            <person name="Tapia R."/>
            <person name="Han C."/>
            <person name="Goodwin L."/>
            <person name="Chen A."/>
            <person name="Palaniappan K."/>
            <person name="Land M."/>
            <person name="Hauser L."/>
            <person name="Chang Y.J."/>
            <person name="Jeffries C.D."/>
            <person name="Brambilla E.M."/>
            <person name="Kopitz M."/>
            <person name="Rohde M."/>
            <person name="Goker M."/>
            <person name="Tindall B.J."/>
            <person name="Detter J.C."/>
            <person name="Woyke T."/>
            <person name="Bristow J."/>
            <person name="Eisen J.A."/>
            <person name="Markowitz V."/>
            <person name="Hugenholtz P."/>
            <person name="Klenk H.P."/>
            <person name="Kyrpides N.C."/>
        </authorList>
    </citation>
    <scope>NUCLEOTIDE SEQUENCE [LARGE SCALE GENOMIC DNA]</scope>
    <source>
        <strain evidence="4">ATCC 43766 / DSM 16922 / JCM 21250 / NBRC 16016 / NCTC 11634 / CL345/78</strain>
    </source>
</reference>
<dbReference type="InterPro" id="IPR008988">
    <property type="entry name" value="Transcriptional_repressor_C"/>
</dbReference>
<dbReference type="KEGG" id="wvi:Weevi_1118"/>
<name>F0P2I8_WEEVC</name>
<dbReference type="HOGENOM" id="CLU_150646_12_0_10"/>
<dbReference type="Gene3D" id="2.30.30.90">
    <property type="match status" value="1"/>
</dbReference>
<dbReference type="Proteomes" id="UP000008641">
    <property type="component" value="Chromosome"/>
</dbReference>
<dbReference type="GO" id="GO:0046914">
    <property type="term" value="F:transition metal ion binding"/>
    <property type="evidence" value="ECO:0007669"/>
    <property type="project" value="InterPro"/>
</dbReference>
<proteinExistence type="predicted"/>
<sequence length="77" mass="8404">MQFSLKDLKVGDKGRIKIDDNLDIAPKYIELGLTPGAIIEVKSKAPLGGLISVKLLKNNVLLALRKAEAHTLLIEKI</sequence>
<evidence type="ECO:0000313" key="3">
    <source>
        <dbReference type="EMBL" id="ADX67827.1"/>
    </source>
</evidence>
<dbReference type="STRING" id="865938.Weevi_1118"/>
<feature type="domain" description="Ferrous iron transporter FeoA-like" evidence="2">
    <location>
        <begin position="3"/>
        <end position="76"/>
    </location>
</feature>
<dbReference type="EMBL" id="CP002455">
    <property type="protein sequence ID" value="ADX67827.1"/>
    <property type="molecule type" value="Genomic_DNA"/>
</dbReference>
<accession>F0P2I8</accession>
<dbReference type="Pfam" id="PF04023">
    <property type="entry name" value="FeoA"/>
    <property type="match status" value="1"/>
</dbReference>
<dbReference type="OrthoDB" id="9811076at2"/>
<dbReference type="eggNOG" id="COG1918">
    <property type="taxonomic scope" value="Bacteria"/>
</dbReference>
<dbReference type="PANTHER" id="PTHR42954">
    <property type="entry name" value="FE(2+) TRANSPORT PROTEIN A"/>
    <property type="match status" value="1"/>
</dbReference>
<dbReference type="InterPro" id="IPR007167">
    <property type="entry name" value="Fe-transptr_FeoA-like"/>
</dbReference>
<dbReference type="SUPFAM" id="SSF50037">
    <property type="entry name" value="C-terminal domain of transcriptional repressors"/>
    <property type="match status" value="1"/>
</dbReference>
<protein>
    <submittedName>
        <fullName evidence="3">FeoA family protein</fullName>
    </submittedName>
</protein>